<evidence type="ECO:0000256" key="4">
    <source>
        <dbReference type="ARBA" id="ARBA00023136"/>
    </source>
</evidence>
<evidence type="ECO:0000313" key="7">
    <source>
        <dbReference type="Proteomes" id="UP001178507"/>
    </source>
</evidence>
<dbReference type="PANTHER" id="PTHR43394:SF1">
    <property type="entry name" value="ATP-BINDING CASSETTE SUB-FAMILY B MEMBER 10, MITOCHONDRIAL"/>
    <property type="match status" value="1"/>
</dbReference>
<dbReference type="AlphaFoldDB" id="A0AA36MUV0"/>
<dbReference type="Proteomes" id="UP001178507">
    <property type="component" value="Unassembled WGS sequence"/>
</dbReference>
<dbReference type="InterPro" id="IPR011527">
    <property type="entry name" value="ABC1_TM_dom"/>
</dbReference>
<feature type="domain" description="ABC transmembrane type-1" evidence="5">
    <location>
        <begin position="56"/>
        <end position="294"/>
    </location>
</feature>
<sequence>MVFSDADAWLAGHLRPELPRLCFGAGALLLSSFVNFRTGAQLKAAIEGGKSPARSLLLFGLGAAAGCLRTVVFDSASERLRASMCAQVFAAKLLEEPKEEPGTSGTSSVAAMDSDVALCADLILKLQNVARYTSSIVGGTIAMFRASWKLSAAVWPLLVTGALHGARAGAKRSMKSAQSLAEVREDALGFAEERLQHSDLVRWFCRAEHEAKAFKAKCDKAVAVATRAARVRGISHLVLDWASKSVLLGLASLGSQLVARGELTAGELTSYFFHAAFLGLGLYGFVGLIPEAHHVDPRMSCMYDGCLYETRPFEPTRPFSVQIAVARAAAVRLSATVGQAHAGASAQMGDSF</sequence>
<keyword evidence="4" id="KW-0472">Membrane</keyword>
<evidence type="ECO:0000256" key="3">
    <source>
        <dbReference type="ARBA" id="ARBA00022989"/>
    </source>
</evidence>
<evidence type="ECO:0000259" key="5">
    <source>
        <dbReference type="PROSITE" id="PS50929"/>
    </source>
</evidence>
<dbReference type="SUPFAM" id="SSF90123">
    <property type="entry name" value="ABC transporter transmembrane region"/>
    <property type="match status" value="1"/>
</dbReference>
<dbReference type="GO" id="GO:0090374">
    <property type="term" value="P:oligopeptide export from mitochondrion"/>
    <property type="evidence" value="ECO:0007669"/>
    <property type="project" value="TreeGrafter"/>
</dbReference>
<keyword evidence="2" id="KW-0812">Transmembrane</keyword>
<evidence type="ECO:0000256" key="2">
    <source>
        <dbReference type="ARBA" id="ARBA00022692"/>
    </source>
</evidence>
<accession>A0AA36MUV0</accession>
<name>A0AA36MUV0_9DINO</name>
<dbReference type="GO" id="GO:0015421">
    <property type="term" value="F:ABC-type oligopeptide transporter activity"/>
    <property type="evidence" value="ECO:0007669"/>
    <property type="project" value="TreeGrafter"/>
</dbReference>
<dbReference type="PROSITE" id="PS50929">
    <property type="entry name" value="ABC_TM1F"/>
    <property type="match status" value="1"/>
</dbReference>
<keyword evidence="3" id="KW-1133">Transmembrane helix</keyword>
<evidence type="ECO:0000256" key="1">
    <source>
        <dbReference type="ARBA" id="ARBA00004141"/>
    </source>
</evidence>
<reference evidence="6" key="1">
    <citation type="submission" date="2023-08" db="EMBL/GenBank/DDBJ databases">
        <authorList>
            <person name="Chen Y."/>
            <person name="Shah S."/>
            <person name="Dougan E. K."/>
            <person name="Thang M."/>
            <person name="Chan C."/>
        </authorList>
    </citation>
    <scope>NUCLEOTIDE SEQUENCE</scope>
</reference>
<dbReference type="InterPro" id="IPR036640">
    <property type="entry name" value="ABC1_TM_sf"/>
</dbReference>
<organism evidence="6 7">
    <name type="scientific">Effrenium voratum</name>
    <dbReference type="NCBI Taxonomy" id="2562239"/>
    <lineage>
        <taxon>Eukaryota</taxon>
        <taxon>Sar</taxon>
        <taxon>Alveolata</taxon>
        <taxon>Dinophyceae</taxon>
        <taxon>Suessiales</taxon>
        <taxon>Symbiodiniaceae</taxon>
        <taxon>Effrenium</taxon>
    </lineage>
</organism>
<dbReference type="EMBL" id="CAUJNA010000783">
    <property type="protein sequence ID" value="CAJ1381164.1"/>
    <property type="molecule type" value="Genomic_DNA"/>
</dbReference>
<dbReference type="InterPro" id="IPR039421">
    <property type="entry name" value="Type_1_exporter"/>
</dbReference>
<dbReference type="PANTHER" id="PTHR43394">
    <property type="entry name" value="ATP-DEPENDENT PERMEASE MDL1, MITOCHONDRIAL"/>
    <property type="match status" value="1"/>
</dbReference>
<comment type="caution">
    <text evidence="6">The sequence shown here is derived from an EMBL/GenBank/DDBJ whole genome shotgun (WGS) entry which is preliminary data.</text>
</comment>
<gene>
    <name evidence="6" type="ORF">EVOR1521_LOCUS8939</name>
</gene>
<comment type="subcellular location">
    <subcellularLocation>
        <location evidence="1">Membrane</location>
        <topology evidence="1">Multi-pass membrane protein</topology>
    </subcellularLocation>
</comment>
<keyword evidence="7" id="KW-1185">Reference proteome</keyword>
<dbReference type="Pfam" id="PF00664">
    <property type="entry name" value="ABC_membrane"/>
    <property type="match status" value="1"/>
</dbReference>
<dbReference type="GO" id="GO:0005743">
    <property type="term" value="C:mitochondrial inner membrane"/>
    <property type="evidence" value="ECO:0007669"/>
    <property type="project" value="TreeGrafter"/>
</dbReference>
<proteinExistence type="predicted"/>
<protein>
    <recommendedName>
        <fullName evidence="5">ABC transmembrane type-1 domain-containing protein</fullName>
    </recommendedName>
</protein>
<dbReference type="Gene3D" id="1.20.1560.10">
    <property type="entry name" value="ABC transporter type 1, transmembrane domain"/>
    <property type="match status" value="1"/>
</dbReference>
<dbReference type="GO" id="GO:0005524">
    <property type="term" value="F:ATP binding"/>
    <property type="evidence" value="ECO:0007669"/>
    <property type="project" value="InterPro"/>
</dbReference>
<evidence type="ECO:0000313" key="6">
    <source>
        <dbReference type="EMBL" id="CAJ1381164.1"/>
    </source>
</evidence>